<keyword evidence="2" id="KW-0378">Hydrolase</keyword>
<reference evidence="2" key="1">
    <citation type="submission" date="2012-12" db="EMBL/GenBank/DDBJ databases">
        <title>Identification and characterization of a phenylalanine ammonia-lyase gene family in Isatis indigotica Fort.</title>
        <authorList>
            <person name="Liu Q."/>
            <person name="Chen J."/>
            <person name="Zhou X."/>
            <person name="Di P."/>
            <person name="Xiao Y."/>
            <person name="Xuan H."/>
            <person name="Zhang L."/>
            <person name="Chen W."/>
        </authorList>
    </citation>
    <scope>NUCLEOTIDE SEQUENCE</scope>
    <source>
        <tissue evidence="2">Salivary gland</tissue>
    </source>
</reference>
<keyword evidence="1" id="KW-0812">Transmembrane</keyword>
<feature type="transmembrane region" description="Helical" evidence="1">
    <location>
        <begin position="12"/>
        <end position="32"/>
    </location>
</feature>
<dbReference type="AlphaFoldDB" id="A0A0K8R572"/>
<sequence>MCGVILPCQSLYVLLIVLVTVVVRLPFTRTLYTLRSTSCSLMSSLPRLGLVRSRMFFSLSFSEAFEFRTPVEVPDFFSGLAREKTYTGARLPSCSS</sequence>
<keyword evidence="2" id="KW-0645">Protease</keyword>
<proteinExistence type="evidence at transcript level"/>
<dbReference type="EMBL" id="GADI01007503">
    <property type="protein sequence ID" value="JAA66305.1"/>
    <property type="molecule type" value="mRNA"/>
</dbReference>
<dbReference type="GO" id="GO:0006508">
    <property type="term" value="P:proteolysis"/>
    <property type="evidence" value="ECO:0007669"/>
    <property type="project" value="UniProtKB-KW"/>
</dbReference>
<keyword evidence="1" id="KW-1133">Transmembrane helix</keyword>
<dbReference type="GO" id="GO:0008237">
    <property type="term" value="F:metallopeptidase activity"/>
    <property type="evidence" value="ECO:0007669"/>
    <property type="project" value="UniProtKB-KW"/>
</dbReference>
<accession>A0A0K8R572</accession>
<keyword evidence="2" id="KW-0482">Metalloprotease</keyword>
<keyword evidence="1" id="KW-0472">Membrane</keyword>
<protein>
    <submittedName>
        <fullName evidence="2">Putative metalloprotease</fullName>
    </submittedName>
</protein>
<organism evidence="2">
    <name type="scientific">Ixodes ricinus</name>
    <name type="common">Common tick</name>
    <name type="synonym">Acarus ricinus</name>
    <dbReference type="NCBI Taxonomy" id="34613"/>
    <lineage>
        <taxon>Eukaryota</taxon>
        <taxon>Metazoa</taxon>
        <taxon>Ecdysozoa</taxon>
        <taxon>Arthropoda</taxon>
        <taxon>Chelicerata</taxon>
        <taxon>Arachnida</taxon>
        <taxon>Acari</taxon>
        <taxon>Parasitiformes</taxon>
        <taxon>Ixodida</taxon>
        <taxon>Ixodoidea</taxon>
        <taxon>Ixodidae</taxon>
        <taxon>Ixodinae</taxon>
        <taxon>Ixodes</taxon>
    </lineage>
</organism>
<name>A0A0K8R572_IXORI</name>
<evidence type="ECO:0000313" key="2">
    <source>
        <dbReference type="EMBL" id="JAA66305.1"/>
    </source>
</evidence>
<evidence type="ECO:0000256" key="1">
    <source>
        <dbReference type="SAM" id="Phobius"/>
    </source>
</evidence>